<dbReference type="Proteomes" id="UP000675409">
    <property type="component" value="Unassembled WGS sequence"/>
</dbReference>
<dbReference type="InterPro" id="IPR045629">
    <property type="entry name" value="DUF6232"/>
</dbReference>
<comment type="caution">
    <text evidence="2">The sequence shown here is derived from an EMBL/GenBank/DDBJ whole genome shotgun (WGS) entry which is preliminary data.</text>
</comment>
<keyword evidence="1" id="KW-0472">Membrane</keyword>
<proteinExistence type="predicted"/>
<evidence type="ECO:0000256" key="1">
    <source>
        <dbReference type="SAM" id="Phobius"/>
    </source>
</evidence>
<reference evidence="2 3" key="1">
    <citation type="journal article" date="2021" name="Arch. Microbiol.">
        <title>Myceligenerans indicum sp. nov., an actinobacterium isolated from mangrove sediment of Sundarbans, India.</title>
        <authorList>
            <person name="Asha K."/>
            <person name="Bhadury P."/>
        </authorList>
    </citation>
    <scope>NUCLEOTIDE SEQUENCE [LARGE SCALE GENOMIC DNA]</scope>
    <source>
        <strain evidence="2 3">I2</strain>
    </source>
</reference>
<gene>
    <name evidence="2" type="ORF">HGK34_17185</name>
</gene>
<keyword evidence="3" id="KW-1185">Reference proteome</keyword>
<dbReference type="Pfam" id="PF19744">
    <property type="entry name" value="DUF6232"/>
    <property type="match status" value="1"/>
</dbReference>
<accession>A0ABS1LP12</accession>
<name>A0ABS1LP12_9MICO</name>
<protein>
    <recommendedName>
        <fullName evidence="4">DUF2892 domain-containing protein</fullName>
    </recommendedName>
</protein>
<feature type="transmembrane region" description="Helical" evidence="1">
    <location>
        <begin position="82"/>
        <end position="100"/>
    </location>
</feature>
<evidence type="ECO:0008006" key="4">
    <source>
        <dbReference type="Google" id="ProtNLM"/>
    </source>
</evidence>
<dbReference type="RefSeq" id="WP_201849646.1">
    <property type="nucleotide sequence ID" value="NZ_JABBYC010000041.1"/>
</dbReference>
<sequence length="179" mass="19610">MAAFWKLEGLSETTWNPRVSRGILTVSGIMFPLGNLERARIHRIGKPRRRMPGGWPGQAAGVVVLCALAWACFLLFGLLEPLYWLGPALLLAAAAVLLAYGQFGAPCPPFACLEIESSTGYVVRVFSRNEDGELERLRDAVGYGHRDASHEFSEPMKLLKNAHDFCDLGGAPDKVDIVK</sequence>
<evidence type="ECO:0000313" key="2">
    <source>
        <dbReference type="EMBL" id="MBL0887995.1"/>
    </source>
</evidence>
<feature type="transmembrane region" description="Helical" evidence="1">
    <location>
        <begin position="57"/>
        <end position="76"/>
    </location>
</feature>
<evidence type="ECO:0000313" key="3">
    <source>
        <dbReference type="Proteomes" id="UP000675409"/>
    </source>
</evidence>
<keyword evidence="1" id="KW-0812">Transmembrane</keyword>
<organism evidence="2 3">
    <name type="scientific">Myceligenerans indicum</name>
    <dbReference type="NCBI Taxonomy" id="2593663"/>
    <lineage>
        <taxon>Bacteria</taxon>
        <taxon>Bacillati</taxon>
        <taxon>Actinomycetota</taxon>
        <taxon>Actinomycetes</taxon>
        <taxon>Micrococcales</taxon>
        <taxon>Promicromonosporaceae</taxon>
        <taxon>Myceligenerans</taxon>
    </lineage>
</organism>
<keyword evidence="1" id="KW-1133">Transmembrane helix</keyword>
<dbReference type="EMBL" id="JABBYC010000041">
    <property type="protein sequence ID" value="MBL0887995.1"/>
    <property type="molecule type" value="Genomic_DNA"/>
</dbReference>